<feature type="signal peptide" evidence="2">
    <location>
        <begin position="1"/>
        <end position="29"/>
    </location>
</feature>
<dbReference type="Proteomes" id="UP001235712">
    <property type="component" value="Unassembled WGS sequence"/>
</dbReference>
<accession>A0ABT9P0C0</accession>
<feature type="compositionally biased region" description="Polar residues" evidence="1">
    <location>
        <begin position="272"/>
        <end position="281"/>
    </location>
</feature>
<reference evidence="3 4" key="1">
    <citation type="submission" date="2023-07" db="EMBL/GenBank/DDBJ databases">
        <title>Sequencing the genomes of 1000 actinobacteria strains.</title>
        <authorList>
            <person name="Klenk H.-P."/>
        </authorList>
    </citation>
    <scope>NUCLEOTIDE SEQUENCE [LARGE SCALE GENOMIC DNA]</scope>
    <source>
        <strain evidence="3 4">DSM 44388</strain>
    </source>
</reference>
<feature type="compositionally biased region" description="Acidic residues" evidence="1">
    <location>
        <begin position="231"/>
        <end position="256"/>
    </location>
</feature>
<evidence type="ECO:0000256" key="2">
    <source>
        <dbReference type="SAM" id="SignalP"/>
    </source>
</evidence>
<dbReference type="RefSeq" id="WP_307240607.1">
    <property type="nucleotide sequence ID" value="NZ_JAUSQZ010000001.1"/>
</dbReference>
<gene>
    <name evidence="3" type="ORF">J2S57_001869</name>
</gene>
<feature type="region of interest" description="Disordered" evidence="1">
    <location>
        <begin position="143"/>
        <end position="176"/>
    </location>
</feature>
<feature type="region of interest" description="Disordered" evidence="1">
    <location>
        <begin position="224"/>
        <end position="289"/>
    </location>
</feature>
<evidence type="ECO:0000256" key="1">
    <source>
        <dbReference type="SAM" id="MobiDB-lite"/>
    </source>
</evidence>
<evidence type="ECO:0000313" key="4">
    <source>
        <dbReference type="Proteomes" id="UP001235712"/>
    </source>
</evidence>
<organism evidence="3 4">
    <name type="scientific">Kineosporia succinea</name>
    <dbReference type="NCBI Taxonomy" id="84632"/>
    <lineage>
        <taxon>Bacteria</taxon>
        <taxon>Bacillati</taxon>
        <taxon>Actinomycetota</taxon>
        <taxon>Actinomycetes</taxon>
        <taxon>Kineosporiales</taxon>
        <taxon>Kineosporiaceae</taxon>
        <taxon>Kineosporia</taxon>
    </lineage>
</organism>
<protein>
    <recommendedName>
        <fullName evidence="5">Secreted protein</fullName>
    </recommendedName>
</protein>
<name>A0ABT9P0C0_9ACTN</name>
<feature type="chain" id="PRO_5046549383" description="Secreted protein" evidence="2">
    <location>
        <begin position="30"/>
        <end position="488"/>
    </location>
</feature>
<feature type="compositionally biased region" description="Acidic residues" evidence="1">
    <location>
        <begin position="160"/>
        <end position="173"/>
    </location>
</feature>
<dbReference type="EMBL" id="JAUSQZ010000001">
    <property type="protein sequence ID" value="MDP9826120.1"/>
    <property type="molecule type" value="Genomic_DNA"/>
</dbReference>
<evidence type="ECO:0008006" key="5">
    <source>
        <dbReference type="Google" id="ProtNLM"/>
    </source>
</evidence>
<sequence>MVRRVLATGAIGTVALAMLLGPGAALAHAADDDTAPAPTLSATSVRAGTSFTVTPPQSCPSAYGQQGVLITYSDAEDTTYQLGLLMTDDNGNWGPATVRLPVTGPDGAGGWDPSSVTAGTGTVDVLCLSSEYVTAAAPATFSSLSGASSSPTRLVRTAPDDDGDSDDGDDADDGTTLTYAPAALTSAGRAARISAKPALAQPGDSLTVAPVDVCGAPATTARIQVSPVALADDDPGDSDDDGSGDGDTGDDSDDIDGLGAGADPSAVATTEVDVSNGTWGSTRLPLPDDAPLGDYGITVDCLDSSQEISSRYESAPLALGTLKAAAPVCSAKGATVRLTGTYPGTLATGTGDETELPSTLKLSGTGPWNVALNSALTDGALLRQKVACPEPDYELTVTKPSVTSKGLVRARICNTGDGTVTALLQVAGKNRKFATVERTSLNDGDCAWLDGGKVKRGGSASARVVLDPVGKGTADQEVATTFTVRRKG</sequence>
<keyword evidence="4" id="KW-1185">Reference proteome</keyword>
<proteinExistence type="predicted"/>
<keyword evidence="2" id="KW-0732">Signal</keyword>
<comment type="caution">
    <text evidence="3">The sequence shown here is derived from an EMBL/GenBank/DDBJ whole genome shotgun (WGS) entry which is preliminary data.</text>
</comment>
<evidence type="ECO:0000313" key="3">
    <source>
        <dbReference type="EMBL" id="MDP9826120.1"/>
    </source>
</evidence>